<proteinExistence type="predicted"/>
<accession>A0A9P5PRN9</accession>
<dbReference type="EMBL" id="JADNRY010000066">
    <property type="protein sequence ID" value="KAF9067957.1"/>
    <property type="molecule type" value="Genomic_DNA"/>
</dbReference>
<evidence type="ECO:0000313" key="3">
    <source>
        <dbReference type="Proteomes" id="UP000772434"/>
    </source>
</evidence>
<organism evidence="2 3">
    <name type="scientific">Rhodocollybia butyracea</name>
    <dbReference type="NCBI Taxonomy" id="206335"/>
    <lineage>
        <taxon>Eukaryota</taxon>
        <taxon>Fungi</taxon>
        <taxon>Dikarya</taxon>
        <taxon>Basidiomycota</taxon>
        <taxon>Agaricomycotina</taxon>
        <taxon>Agaricomycetes</taxon>
        <taxon>Agaricomycetidae</taxon>
        <taxon>Agaricales</taxon>
        <taxon>Marasmiineae</taxon>
        <taxon>Omphalotaceae</taxon>
        <taxon>Rhodocollybia</taxon>
    </lineage>
</organism>
<feature type="region of interest" description="Disordered" evidence="1">
    <location>
        <begin position="1"/>
        <end position="23"/>
    </location>
</feature>
<sequence>MVGGSVSDAQEKDTTAPKNFRRPFGTPAQMSDCMIIMFLPSRSCLRKQHTFKFFLRYDYQVMNGRYQCQSLLIFCGFCCAADDKPATYMIQLEFVFSVQVSGIWLQDVPIILPQTQNLVKSAKYAMALMYPPLARCSLMIAGEKNLSKPPKDSDNLMDSGVYLGSPLWLKPCGASSTSRLSAIRSRWKIFPKMTF</sequence>
<evidence type="ECO:0000256" key="1">
    <source>
        <dbReference type="SAM" id="MobiDB-lite"/>
    </source>
</evidence>
<name>A0A9P5PRN9_9AGAR</name>
<dbReference type="AlphaFoldDB" id="A0A9P5PRN9"/>
<dbReference type="Proteomes" id="UP000772434">
    <property type="component" value="Unassembled WGS sequence"/>
</dbReference>
<protein>
    <submittedName>
        <fullName evidence="2">Uncharacterized protein</fullName>
    </submittedName>
</protein>
<keyword evidence="3" id="KW-1185">Reference proteome</keyword>
<evidence type="ECO:0000313" key="2">
    <source>
        <dbReference type="EMBL" id="KAF9067957.1"/>
    </source>
</evidence>
<comment type="caution">
    <text evidence="2">The sequence shown here is derived from an EMBL/GenBank/DDBJ whole genome shotgun (WGS) entry which is preliminary data.</text>
</comment>
<gene>
    <name evidence="2" type="ORF">BDP27DRAFT_856570</name>
</gene>
<reference evidence="2" key="1">
    <citation type="submission" date="2020-11" db="EMBL/GenBank/DDBJ databases">
        <authorList>
            <consortium name="DOE Joint Genome Institute"/>
            <person name="Ahrendt S."/>
            <person name="Riley R."/>
            <person name="Andreopoulos W."/>
            <person name="Labutti K."/>
            <person name="Pangilinan J."/>
            <person name="Ruiz-Duenas F.J."/>
            <person name="Barrasa J.M."/>
            <person name="Sanchez-Garcia M."/>
            <person name="Camarero S."/>
            <person name="Miyauchi S."/>
            <person name="Serrano A."/>
            <person name="Linde D."/>
            <person name="Babiker R."/>
            <person name="Drula E."/>
            <person name="Ayuso-Fernandez I."/>
            <person name="Pacheco R."/>
            <person name="Padilla G."/>
            <person name="Ferreira P."/>
            <person name="Barriuso J."/>
            <person name="Kellner H."/>
            <person name="Castanera R."/>
            <person name="Alfaro M."/>
            <person name="Ramirez L."/>
            <person name="Pisabarro A.G."/>
            <person name="Kuo A."/>
            <person name="Tritt A."/>
            <person name="Lipzen A."/>
            <person name="He G."/>
            <person name="Yan M."/>
            <person name="Ng V."/>
            <person name="Cullen D."/>
            <person name="Martin F."/>
            <person name="Rosso M.-N."/>
            <person name="Henrissat B."/>
            <person name="Hibbett D."/>
            <person name="Martinez A.T."/>
            <person name="Grigoriev I.V."/>
        </authorList>
    </citation>
    <scope>NUCLEOTIDE SEQUENCE</scope>
    <source>
        <strain evidence="2">AH 40177</strain>
    </source>
</reference>